<dbReference type="EMBL" id="MN740642">
    <property type="protein sequence ID" value="QHS79387.1"/>
    <property type="molecule type" value="Genomic_DNA"/>
</dbReference>
<accession>A0A6C0AHU8</accession>
<sequence>MISNFMNHINHTKYDTQKQCVIFDIGSRDCQQSIEFYDKFPNASIYAFECNANTIPICITNIEKYRDRITLIPKAVNNYTGKCKFFPINQQKTITSWTDGNPGASSLFKSNNTYTTEHYVQDEVEVDCVTLYDVIKQYNIPKVDIIWMDLQGAELLALQSMKEYISNVDFIHTEISYQPIYTDQAMFDDIHSFLTPNFNIINNLSRMGWQEDGIYMNKRLFH</sequence>
<evidence type="ECO:0000313" key="2">
    <source>
        <dbReference type="EMBL" id="QHS79387.1"/>
    </source>
</evidence>
<dbReference type="Pfam" id="PF05050">
    <property type="entry name" value="Methyltransf_21"/>
    <property type="match status" value="1"/>
</dbReference>
<organism evidence="2">
    <name type="scientific">viral metagenome</name>
    <dbReference type="NCBI Taxonomy" id="1070528"/>
    <lineage>
        <taxon>unclassified sequences</taxon>
        <taxon>metagenomes</taxon>
        <taxon>organismal metagenomes</taxon>
    </lineage>
</organism>
<dbReference type="AlphaFoldDB" id="A0A6C0AHU8"/>
<dbReference type="PANTHER" id="PTHR36973:SF4">
    <property type="entry name" value="NODULATION PROTEIN"/>
    <property type="match status" value="1"/>
</dbReference>
<dbReference type="Gene3D" id="3.40.50.150">
    <property type="entry name" value="Vaccinia Virus protein VP39"/>
    <property type="match status" value="1"/>
</dbReference>
<reference evidence="2" key="1">
    <citation type="journal article" date="2020" name="Nature">
        <title>Giant virus diversity and host interactions through global metagenomics.</title>
        <authorList>
            <person name="Schulz F."/>
            <person name="Roux S."/>
            <person name="Paez-Espino D."/>
            <person name="Jungbluth S."/>
            <person name="Walsh D.A."/>
            <person name="Denef V.J."/>
            <person name="McMahon K.D."/>
            <person name="Konstantinidis K.T."/>
            <person name="Eloe-Fadrosh E.A."/>
            <person name="Kyrpides N.C."/>
            <person name="Woyke T."/>
        </authorList>
    </citation>
    <scope>NUCLEOTIDE SEQUENCE</scope>
    <source>
        <strain evidence="2">GVMAG-S-1035237-23</strain>
    </source>
</reference>
<protein>
    <recommendedName>
        <fullName evidence="1">Methyltransferase FkbM domain-containing protein</fullName>
    </recommendedName>
</protein>
<dbReference type="InterPro" id="IPR053188">
    <property type="entry name" value="FkbM_Methyltransferase"/>
</dbReference>
<proteinExistence type="predicted"/>
<feature type="domain" description="Methyltransferase FkbM" evidence="1">
    <location>
        <begin position="42"/>
        <end position="194"/>
    </location>
</feature>
<dbReference type="PANTHER" id="PTHR36973">
    <property type="entry name" value="SLL1456 PROTEIN-RELATED"/>
    <property type="match status" value="1"/>
</dbReference>
<dbReference type="InterPro" id="IPR029063">
    <property type="entry name" value="SAM-dependent_MTases_sf"/>
</dbReference>
<name>A0A6C0AHU8_9ZZZZ</name>
<evidence type="ECO:0000259" key="1">
    <source>
        <dbReference type="Pfam" id="PF05050"/>
    </source>
</evidence>
<dbReference type="InterPro" id="IPR006342">
    <property type="entry name" value="FkbM_mtfrase"/>
</dbReference>
<dbReference type="SUPFAM" id="SSF53335">
    <property type="entry name" value="S-adenosyl-L-methionine-dependent methyltransferases"/>
    <property type="match status" value="1"/>
</dbReference>
<dbReference type="GO" id="GO:0008171">
    <property type="term" value="F:O-methyltransferase activity"/>
    <property type="evidence" value="ECO:0007669"/>
    <property type="project" value="TreeGrafter"/>
</dbReference>
<dbReference type="NCBIfam" id="TIGR01444">
    <property type="entry name" value="fkbM_fam"/>
    <property type="match status" value="1"/>
</dbReference>